<evidence type="ECO:0000313" key="2">
    <source>
        <dbReference type="Proteomes" id="UP001500936"/>
    </source>
</evidence>
<protein>
    <submittedName>
        <fullName evidence="1">Uncharacterized protein</fullName>
    </submittedName>
</protein>
<sequence length="110" mass="11722">MNALHPESAANGGAHVPVFTKRTGALTARQLFDIELSVLQLADLLAGAAPDGSSTLLAGKRAIVAALTPRRRNALRRSQALLGYYSRQVAWQHLSPVVIAAQVHACLCRI</sequence>
<keyword evidence="2" id="KW-1185">Reference proteome</keyword>
<dbReference type="RefSeq" id="WP_345266743.1">
    <property type="nucleotide sequence ID" value="NZ_BAABHB010000003.1"/>
</dbReference>
<name>A0ABP8KCV6_9BACT</name>
<dbReference type="EMBL" id="BAABHB010000003">
    <property type="protein sequence ID" value="GAA4404100.1"/>
    <property type="molecule type" value="Genomic_DNA"/>
</dbReference>
<organism evidence="1 2">
    <name type="scientific">Nibrella viscosa</name>
    <dbReference type="NCBI Taxonomy" id="1084524"/>
    <lineage>
        <taxon>Bacteria</taxon>
        <taxon>Pseudomonadati</taxon>
        <taxon>Bacteroidota</taxon>
        <taxon>Cytophagia</taxon>
        <taxon>Cytophagales</taxon>
        <taxon>Spirosomataceae</taxon>
        <taxon>Nibrella</taxon>
    </lineage>
</organism>
<gene>
    <name evidence="1" type="ORF">GCM10023187_20940</name>
</gene>
<accession>A0ABP8KCV6</accession>
<proteinExistence type="predicted"/>
<reference evidence="2" key="1">
    <citation type="journal article" date="2019" name="Int. J. Syst. Evol. Microbiol.">
        <title>The Global Catalogue of Microorganisms (GCM) 10K type strain sequencing project: providing services to taxonomists for standard genome sequencing and annotation.</title>
        <authorList>
            <consortium name="The Broad Institute Genomics Platform"/>
            <consortium name="The Broad Institute Genome Sequencing Center for Infectious Disease"/>
            <person name="Wu L."/>
            <person name="Ma J."/>
        </authorList>
    </citation>
    <scope>NUCLEOTIDE SEQUENCE [LARGE SCALE GENOMIC DNA]</scope>
    <source>
        <strain evidence="2">JCM 17925</strain>
    </source>
</reference>
<dbReference type="Proteomes" id="UP001500936">
    <property type="component" value="Unassembled WGS sequence"/>
</dbReference>
<comment type="caution">
    <text evidence="1">The sequence shown here is derived from an EMBL/GenBank/DDBJ whole genome shotgun (WGS) entry which is preliminary data.</text>
</comment>
<evidence type="ECO:0000313" key="1">
    <source>
        <dbReference type="EMBL" id="GAA4404100.1"/>
    </source>
</evidence>